<name>A0A5K3FPR3_MESCO</name>
<protein>
    <submittedName>
        <fullName evidence="1">Ovule protein</fullName>
    </submittedName>
</protein>
<sequence>PDWLPVGSRDFQGHERDICTTITWYTWPHLSPCCVSHPAWILRQHLLWVWTSCSPISGFRPARDQFLFWGGGGKKRKLIDLQVSGQNWWF</sequence>
<organism evidence="1">
    <name type="scientific">Mesocestoides corti</name>
    <name type="common">Flatworm</name>
    <dbReference type="NCBI Taxonomy" id="53468"/>
    <lineage>
        <taxon>Eukaryota</taxon>
        <taxon>Metazoa</taxon>
        <taxon>Spiralia</taxon>
        <taxon>Lophotrochozoa</taxon>
        <taxon>Platyhelminthes</taxon>
        <taxon>Cestoda</taxon>
        <taxon>Eucestoda</taxon>
        <taxon>Cyclophyllidea</taxon>
        <taxon>Mesocestoididae</taxon>
        <taxon>Mesocestoides</taxon>
    </lineage>
</organism>
<accession>A0A5K3FPR3</accession>
<reference evidence="1" key="1">
    <citation type="submission" date="2019-11" db="UniProtKB">
        <authorList>
            <consortium name="WormBaseParasite"/>
        </authorList>
    </citation>
    <scope>IDENTIFICATION</scope>
</reference>
<dbReference type="WBParaSite" id="MCU_008983-RA">
    <property type="protein sequence ID" value="MCU_008983-RA"/>
    <property type="gene ID" value="MCU_008983"/>
</dbReference>
<proteinExistence type="predicted"/>
<dbReference type="AlphaFoldDB" id="A0A5K3FPR3"/>
<evidence type="ECO:0000313" key="1">
    <source>
        <dbReference type="WBParaSite" id="MCU_008983-RA"/>
    </source>
</evidence>